<dbReference type="InterPro" id="IPR051675">
    <property type="entry name" value="Endo/Exo/Phosphatase_dom_1"/>
</dbReference>
<dbReference type="InterPro" id="IPR003583">
    <property type="entry name" value="Hlx-hairpin-Hlx_DNA-bd_motif"/>
</dbReference>
<feature type="compositionally biased region" description="Low complexity" evidence="1">
    <location>
        <begin position="61"/>
        <end position="79"/>
    </location>
</feature>
<keyword evidence="4" id="KW-1185">Reference proteome</keyword>
<reference evidence="3 4" key="1">
    <citation type="submission" date="2018-11" db="EMBL/GenBank/DDBJ databases">
        <authorList>
            <person name="Criscuolo A."/>
        </authorList>
    </citation>
    <scope>NUCLEOTIDE SEQUENCE [LARGE SCALE GENOMIC DNA]</scope>
    <source>
        <strain evidence="3">AT11b</strain>
    </source>
</reference>
<evidence type="ECO:0000313" key="3">
    <source>
        <dbReference type="EMBL" id="VDC30980.1"/>
    </source>
</evidence>
<dbReference type="Pfam" id="PF12836">
    <property type="entry name" value="HHH_3"/>
    <property type="match status" value="1"/>
</dbReference>
<feature type="domain" description="Helix-hairpin-helix DNA-binding motif class 1" evidence="2">
    <location>
        <begin position="225"/>
        <end position="244"/>
    </location>
</feature>
<proteinExistence type="predicted"/>
<dbReference type="SUPFAM" id="SSF47781">
    <property type="entry name" value="RuvA domain 2-like"/>
    <property type="match status" value="1"/>
</dbReference>
<evidence type="ECO:0000256" key="1">
    <source>
        <dbReference type="SAM" id="MobiDB-lite"/>
    </source>
</evidence>
<dbReference type="Gene3D" id="1.10.150.280">
    <property type="entry name" value="AF1531-like domain"/>
    <property type="match status" value="1"/>
</dbReference>
<feature type="region of interest" description="Disordered" evidence="1">
    <location>
        <begin position="145"/>
        <end position="175"/>
    </location>
</feature>
<feature type="region of interest" description="Disordered" evidence="1">
    <location>
        <begin position="44"/>
        <end position="79"/>
    </location>
</feature>
<dbReference type="AlphaFoldDB" id="A0A3P5X8F7"/>
<dbReference type="GO" id="GO:0015628">
    <property type="term" value="P:protein secretion by the type II secretion system"/>
    <property type="evidence" value="ECO:0007669"/>
    <property type="project" value="TreeGrafter"/>
</dbReference>
<dbReference type="GO" id="GO:0006281">
    <property type="term" value="P:DNA repair"/>
    <property type="evidence" value="ECO:0007669"/>
    <property type="project" value="InterPro"/>
</dbReference>
<feature type="domain" description="Helix-hairpin-helix DNA-binding motif class 1" evidence="2">
    <location>
        <begin position="195"/>
        <end position="214"/>
    </location>
</feature>
<dbReference type="SMART" id="SM00278">
    <property type="entry name" value="HhH1"/>
    <property type="match status" value="2"/>
</dbReference>
<dbReference type="InterPro" id="IPR010994">
    <property type="entry name" value="RuvA_2-like"/>
</dbReference>
<feature type="compositionally biased region" description="Low complexity" evidence="1">
    <location>
        <begin position="157"/>
        <end position="175"/>
    </location>
</feature>
<dbReference type="PANTHER" id="PTHR21180">
    <property type="entry name" value="ENDONUCLEASE/EXONUCLEASE/PHOSPHATASE FAMILY DOMAIN-CONTAINING PROTEIN 1"/>
    <property type="match status" value="1"/>
</dbReference>
<dbReference type="EMBL" id="UXAU01000038">
    <property type="protein sequence ID" value="VDC30980.1"/>
    <property type="molecule type" value="Genomic_DNA"/>
</dbReference>
<dbReference type="GO" id="GO:0003677">
    <property type="term" value="F:DNA binding"/>
    <property type="evidence" value="ECO:0007669"/>
    <property type="project" value="InterPro"/>
</dbReference>
<name>A0A3P5X8F7_9MICC</name>
<dbReference type="Pfam" id="PF10531">
    <property type="entry name" value="SLBB"/>
    <property type="match status" value="1"/>
</dbReference>
<dbReference type="RefSeq" id="WP_238989155.1">
    <property type="nucleotide sequence ID" value="NZ_CBCRYA010000001.1"/>
</dbReference>
<evidence type="ECO:0000313" key="4">
    <source>
        <dbReference type="Proteomes" id="UP000280861"/>
    </source>
</evidence>
<gene>
    <name evidence="3" type="primary">comEA</name>
    <name evidence="3" type="ORF">PSET11_02705</name>
</gene>
<dbReference type="Gene3D" id="3.10.560.10">
    <property type="entry name" value="Outer membrane lipoprotein wza domain like"/>
    <property type="match status" value="1"/>
</dbReference>
<protein>
    <submittedName>
        <fullName evidence="3">ComE operon protein 1</fullName>
    </submittedName>
</protein>
<dbReference type="GO" id="GO:0015627">
    <property type="term" value="C:type II protein secretion system complex"/>
    <property type="evidence" value="ECO:0007669"/>
    <property type="project" value="TreeGrafter"/>
</dbReference>
<dbReference type="PANTHER" id="PTHR21180:SF32">
    <property type="entry name" value="ENDONUCLEASE_EXONUCLEASE_PHOSPHATASE FAMILY DOMAIN-CONTAINING PROTEIN 1"/>
    <property type="match status" value="1"/>
</dbReference>
<accession>A0A3P5X8F7</accession>
<organism evidence="3 4">
    <name type="scientific">Arthrobacter ulcerisalmonis</name>
    <dbReference type="NCBI Taxonomy" id="2483813"/>
    <lineage>
        <taxon>Bacteria</taxon>
        <taxon>Bacillati</taxon>
        <taxon>Actinomycetota</taxon>
        <taxon>Actinomycetes</taxon>
        <taxon>Micrococcales</taxon>
        <taxon>Micrococcaceae</taxon>
        <taxon>Arthrobacter</taxon>
    </lineage>
</organism>
<feature type="compositionally biased region" description="Gly residues" evidence="1">
    <location>
        <begin position="50"/>
        <end position="60"/>
    </location>
</feature>
<evidence type="ECO:0000259" key="2">
    <source>
        <dbReference type="SMART" id="SM00278"/>
    </source>
</evidence>
<dbReference type="InterPro" id="IPR019554">
    <property type="entry name" value="Soluble_ligand-bd"/>
</dbReference>
<dbReference type="Proteomes" id="UP000280861">
    <property type="component" value="Unassembled WGS sequence"/>
</dbReference>
<sequence length="247" mass="24327">MGPRTRWRLSVRLALLVAAFAVAGGAWFWWQVATGAPQVLPLAATSGHPGSDGSGPGAGQDSGSASEPPETSPSASASTAAGEVLVHVVGGVVRPGVVRLAPGSRVADALAAAGGAQAGADADRLNLAAVVVDGQKIRVPLVGEELPTGAEGGDPLAGASPQDAADGSGASAAAGSLGSSGLPMAKVNLNTASVEQLATLPRVGPVLAQRIVAWRKEHGAFKNPAELDAVDGVGPKMLETLLPLVTV</sequence>